<evidence type="ECO:0000256" key="3">
    <source>
        <dbReference type="RuleBase" id="RU003560"/>
    </source>
</evidence>
<keyword evidence="5" id="KW-1185">Reference proteome</keyword>
<dbReference type="Proteomes" id="UP000619534">
    <property type="component" value="Unassembled WGS sequence"/>
</dbReference>
<keyword evidence="2 3" id="KW-0663">Pyridoxal phosphate</keyword>
<organism evidence="4 5">
    <name type="scientific">Thalassobacillus devorans</name>
    <dbReference type="NCBI Taxonomy" id="279813"/>
    <lineage>
        <taxon>Bacteria</taxon>
        <taxon>Bacillati</taxon>
        <taxon>Bacillota</taxon>
        <taxon>Bacilli</taxon>
        <taxon>Bacillales</taxon>
        <taxon>Bacillaceae</taxon>
        <taxon>Thalassobacillus</taxon>
    </lineage>
</organism>
<dbReference type="PIRSF" id="PIRSF000521">
    <property type="entry name" value="Transaminase_4ab_Lys_Orn"/>
    <property type="match status" value="1"/>
</dbReference>
<reference evidence="5" key="1">
    <citation type="journal article" date="2019" name="Int. J. Syst. Evol. Microbiol.">
        <title>The Global Catalogue of Microorganisms (GCM) 10K type strain sequencing project: providing services to taxonomists for standard genome sequencing and annotation.</title>
        <authorList>
            <consortium name="The Broad Institute Genomics Platform"/>
            <consortium name="The Broad Institute Genome Sequencing Center for Infectious Disease"/>
            <person name="Wu L."/>
            <person name="Ma J."/>
        </authorList>
    </citation>
    <scope>NUCLEOTIDE SEQUENCE [LARGE SCALE GENOMIC DNA]</scope>
    <source>
        <strain evidence="5">CCM 7282</strain>
    </source>
</reference>
<protein>
    <submittedName>
        <fullName evidence="4">Aspartate aminotransferase family protein</fullName>
    </submittedName>
</protein>
<name>A0ABQ1NFL0_9BACI</name>
<evidence type="ECO:0000256" key="2">
    <source>
        <dbReference type="ARBA" id="ARBA00022898"/>
    </source>
</evidence>
<dbReference type="PROSITE" id="PS00600">
    <property type="entry name" value="AA_TRANSFER_CLASS_3"/>
    <property type="match status" value="1"/>
</dbReference>
<dbReference type="Gene3D" id="3.90.1150.10">
    <property type="entry name" value="Aspartate Aminotransferase, domain 1"/>
    <property type="match status" value="1"/>
</dbReference>
<evidence type="ECO:0000313" key="5">
    <source>
        <dbReference type="Proteomes" id="UP000619534"/>
    </source>
</evidence>
<dbReference type="Gene3D" id="3.40.640.10">
    <property type="entry name" value="Type I PLP-dependent aspartate aminotransferase-like (Major domain)"/>
    <property type="match status" value="1"/>
</dbReference>
<keyword evidence="4" id="KW-0808">Transferase</keyword>
<accession>A0ABQ1NFL0</accession>
<dbReference type="PANTHER" id="PTHR43094:SF1">
    <property type="entry name" value="AMINOTRANSFERASE CLASS-III"/>
    <property type="match status" value="1"/>
</dbReference>
<dbReference type="GO" id="GO:0008483">
    <property type="term" value="F:transaminase activity"/>
    <property type="evidence" value="ECO:0007669"/>
    <property type="project" value="UniProtKB-KW"/>
</dbReference>
<sequence length="454" mass="49921">MEHLIELDKKHFLHPSTSIQQQQEQGSKLLVESGEGIYLKDNQGKSYIDAMSSLWNVHIGHGRTELAEAAAEQMKKLAFSSAFSTFTHEPGIRLAEKIAKLSPGNLNTVFFTSGGSESNDTAIKLIRHYWKIQGQPERRKIVALKRGYHGVAAASTSATGIPEFWEMAGHMMTDFIHANTSYQSTTEAAIQSLREKFEAEGPETIAAFMAEPIQGAGGVLIPPKDYFQEVRKLCDEYGIPFIADEVITGFGRTGTMFGLENWGVVPDMMTFAKGVTSGYMPLGGVVISEPIHEVLKQKSEGTLFHGFTYSGHPTATAVGLKNIELIEKEGLVENAKKIGAKMLEGFNRIKEKLEIVGEVRAMGLLGAIELVKDPAANENFSKELNAGPKVIEELHKRGVICRGVTYENSNIICFAPPLIMTEAQLDDVLEKVYESILSVQQQLMRTADRGGDKE</sequence>
<comment type="similarity">
    <text evidence="1 3">Belongs to the class-III pyridoxal-phosphate-dependent aminotransferase family.</text>
</comment>
<dbReference type="SUPFAM" id="SSF53383">
    <property type="entry name" value="PLP-dependent transferases"/>
    <property type="match status" value="1"/>
</dbReference>
<dbReference type="InterPro" id="IPR015424">
    <property type="entry name" value="PyrdxlP-dep_Trfase"/>
</dbReference>
<dbReference type="InterPro" id="IPR005814">
    <property type="entry name" value="Aminotrans_3"/>
</dbReference>
<dbReference type="InterPro" id="IPR015422">
    <property type="entry name" value="PyrdxlP-dep_Trfase_small"/>
</dbReference>
<dbReference type="Pfam" id="PF00202">
    <property type="entry name" value="Aminotran_3"/>
    <property type="match status" value="1"/>
</dbReference>
<gene>
    <name evidence="4" type="ORF">GCM10007216_02760</name>
</gene>
<evidence type="ECO:0000256" key="1">
    <source>
        <dbReference type="ARBA" id="ARBA00008954"/>
    </source>
</evidence>
<dbReference type="CDD" id="cd00610">
    <property type="entry name" value="OAT_like"/>
    <property type="match status" value="1"/>
</dbReference>
<dbReference type="PANTHER" id="PTHR43094">
    <property type="entry name" value="AMINOTRANSFERASE"/>
    <property type="match status" value="1"/>
</dbReference>
<dbReference type="InterPro" id="IPR015421">
    <property type="entry name" value="PyrdxlP-dep_Trfase_major"/>
</dbReference>
<comment type="caution">
    <text evidence="4">The sequence shown here is derived from an EMBL/GenBank/DDBJ whole genome shotgun (WGS) entry which is preliminary data.</text>
</comment>
<dbReference type="InterPro" id="IPR049704">
    <property type="entry name" value="Aminotrans_3_PPA_site"/>
</dbReference>
<dbReference type="RefSeq" id="WP_062444622.1">
    <property type="nucleotide sequence ID" value="NZ_BMCJ01000001.1"/>
</dbReference>
<proteinExistence type="inferred from homology"/>
<evidence type="ECO:0000313" key="4">
    <source>
        <dbReference type="EMBL" id="GGC75686.1"/>
    </source>
</evidence>
<dbReference type="EMBL" id="BMCJ01000001">
    <property type="protein sequence ID" value="GGC75686.1"/>
    <property type="molecule type" value="Genomic_DNA"/>
</dbReference>
<keyword evidence="4" id="KW-0032">Aminotransferase</keyword>